<dbReference type="Proteomes" id="UP000011865">
    <property type="component" value="Segment"/>
</dbReference>
<sequence length="174" mass="20055">MNKLNLKKAVFTIDGIEGEEFAGFTSGMSWNGWACPYFTKEVAERIMDKICEWGNTKAWYVEENNTYYTNLNCDSGYCDEEDTEWWEGSEYIVNGESVVLYCVGGGSWCWDEEVKELTEYQRNILRELSFALHKISEECGDSEFFHNDIICELNGFNKSIDELACEVRSIAEGE</sequence>
<reference evidence="1 2" key="1">
    <citation type="journal article" date="2013" name="Virol. J.">
        <title>Genome sequence and analysis of a broad-host range lytic bacteriophage that infects the Bacillus cereus group.</title>
        <authorList>
            <person name="El-Arabi T.F."/>
            <person name="Griffiths M.W."/>
            <person name="She Y.M."/>
            <person name="Villegas A."/>
            <person name="Lingohr E.J."/>
            <person name="Kropinski A.M."/>
        </authorList>
    </citation>
    <scope>NUCLEOTIDE SEQUENCE [LARGE SCALE GENOMIC DNA]</scope>
</reference>
<dbReference type="GeneID" id="15041809"/>
<evidence type="ECO:0000313" key="1">
    <source>
        <dbReference type="EMBL" id="AFQ96360.1"/>
    </source>
</evidence>
<protein>
    <submittedName>
        <fullName evidence="1">Uncharacterized protein</fullName>
    </submittedName>
</protein>
<dbReference type="EMBL" id="JX094431">
    <property type="protein sequence ID" value="AFQ96360.1"/>
    <property type="molecule type" value="Genomic_DNA"/>
</dbReference>
<keyword evidence="2" id="KW-1185">Reference proteome</keyword>
<accession>M4HPV4</accession>
<dbReference type="RefSeq" id="YP_007676950.1">
    <property type="nucleotide sequence ID" value="NC_020873.1"/>
</dbReference>
<dbReference type="OrthoDB" id="15074at10239"/>
<gene>
    <name evidence="1" type="primary">orf051</name>
</gene>
<dbReference type="KEGG" id="vg:15041809"/>
<proteinExistence type="predicted"/>
<name>M4HPV4_9CAUD</name>
<organism evidence="1 2">
    <name type="scientific">Bacillus phage vB_BceM_Bc431v3</name>
    <dbReference type="NCBI Taxonomy" id="1195072"/>
    <lineage>
        <taxon>Viruses</taxon>
        <taxon>Duplodnaviria</taxon>
        <taxon>Heunggongvirae</taxon>
        <taxon>Uroviricota</taxon>
        <taxon>Caudoviricetes</taxon>
        <taxon>Herelleviridae</taxon>
        <taxon>Bastillevirinae</taxon>
        <taxon>Caeruleovirus</taxon>
        <taxon>Caeruleovirus Bc431</taxon>
    </lineage>
</organism>
<evidence type="ECO:0000313" key="2">
    <source>
        <dbReference type="Proteomes" id="UP000011865"/>
    </source>
</evidence>